<reference evidence="1" key="1">
    <citation type="submission" date="2023-05" db="EMBL/GenBank/DDBJ databases">
        <title>Nepenthes gracilis genome sequencing.</title>
        <authorList>
            <person name="Fukushima K."/>
        </authorList>
    </citation>
    <scope>NUCLEOTIDE SEQUENCE</scope>
    <source>
        <strain evidence="1">SING2019-196</strain>
    </source>
</reference>
<evidence type="ECO:0000313" key="1">
    <source>
        <dbReference type="EMBL" id="GMH08128.1"/>
    </source>
</evidence>
<name>A0AAD3XKM2_NEPGR</name>
<keyword evidence="2" id="KW-1185">Reference proteome</keyword>
<comment type="caution">
    <text evidence="1">The sequence shown here is derived from an EMBL/GenBank/DDBJ whole genome shotgun (WGS) entry which is preliminary data.</text>
</comment>
<protein>
    <submittedName>
        <fullName evidence="1">Uncharacterized protein</fullName>
    </submittedName>
</protein>
<dbReference type="AlphaFoldDB" id="A0AAD3XKM2"/>
<organism evidence="1 2">
    <name type="scientific">Nepenthes gracilis</name>
    <name type="common">Slender pitcher plant</name>
    <dbReference type="NCBI Taxonomy" id="150966"/>
    <lineage>
        <taxon>Eukaryota</taxon>
        <taxon>Viridiplantae</taxon>
        <taxon>Streptophyta</taxon>
        <taxon>Embryophyta</taxon>
        <taxon>Tracheophyta</taxon>
        <taxon>Spermatophyta</taxon>
        <taxon>Magnoliopsida</taxon>
        <taxon>eudicotyledons</taxon>
        <taxon>Gunneridae</taxon>
        <taxon>Pentapetalae</taxon>
        <taxon>Caryophyllales</taxon>
        <taxon>Nepenthaceae</taxon>
        <taxon>Nepenthes</taxon>
    </lineage>
</organism>
<dbReference type="EMBL" id="BSYO01000008">
    <property type="protein sequence ID" value="GMH08128.1"/>
    <property type="molecule type" value="Genomic_DNA"/>
</dbReference>
<evidence type="ECO:0000313" key="2">
    <source>
        <dbReference type="Proteomes" id="UP001279734"/>
    </source>
</evidence>
<accession>A0AAD3XKM2</accession>
<proteinExistence type="predicted"/>
<sequence length="95" mass="10727">MMPWTVLHEGAKMVSVLQNLPMISKPKMTAMKEEMGSGKFGLLWQMRYPRGGDNIHSPWTDGAMEQKLGTGFGDVNWRMCPDDAIRQPISWSSLT</sequence>
<dbReference type="Proteomes" id="UP001279734">
    <property type="component" value="Unassembled WGS sequence"/>
</dbReference>
<gene>
    <name evidence="1" type="ORF">Nepgr_009968</name>
</gene>